<evidence type="ECO:0000259" key="1">
    <source>
        <dbReference type="Pfam" id="PF04149"/>
    </source>
</evidence>
<feature type="domain" description="DUF397" evidence="1">
    <location>
        <begin position="9"/>
        <end position="59"/>
    </location>
</feature>
<reference evidence="2" key="2">
    <citation type="submission" date="2020-09" db="EMBL/GenBank/DDBJ databases">
        <authorList>
            <person name="Sun Q."/>
            <person name="Ohkuma M."/>
        </authorList>
    </citation>
    <scope>NUCLEOTIDE SEQUENCE</scope>
    <source>
        <strain evidence="2">JCM 19831</strain>
    </source>
</reference>
<dbReference type="AlphaFoldDB" id="A0A917WUG2"/>
<sequence length="66" mass="7194">MDDVSAWPWRKSSRSAITNDCVEVAVLPTGVAVRDSKDRRGPHVMVNAAAWDGFLAHLRAGAFDRG</sequence>
<keyword evidence="3" id="KW-1185">Reference proteome</keyword>
<dbReference type="RefSeq" id="WP_190250770.1">
    <property type="nucleotide sequence ID" value="NZ_BMPI01000014.1"/>
</dbReference>
<gene>
    <name evidence="2" type="ORF">GCM10007977_033660</name>
</gene>
<name>A0A917WUG2_9ACTN</name>
<dbReference type="InterPro" id="IPR007278">
    <property type="entry name" value="DUF397"/>
</dbReference>
<evidence type="ECO:0000313" key="2">
    <source>
        <dbReference type="EMBL" id="GGM29644.1"/>
    </source>
</evidence>
<dbReference type="Pfam" id="PF04149">
    <property type="entry name" value="DUF397"/>
    <property type="match status" value="1"/>
</dbReference>
<proteinExistence type="predicted"/>
<protein>
    <submittedName>
        <fullName evidence="2">DUF397 domain-containing protein</fullName>
    </submittedName>
</protein>
<comment type="caution">
    <text evidence="2">The sequence shown here is derived from an EMBL/GenBank/DDBJ whole genome shotgun (WGS) entry which is preliminary data.</text>
</comment>
<dbReference type="EMBL" id="BMPI01000014">
    <property type="protein sequence ID" value="GGM29644.1"/>
    <property type="molecule type" value="Genomic_DNA"/>
</dbReference>
<accession>A0A917WUG2</accession>
<reference evidence="2" key="1">
    <citation type="journal article" date="2014" name="Int. J. Syst. Evol. Microbiol.">
        <title>Complete genome sequence of Corynebacterium casei LMG S-19264T (=DSM 44701T), isolated from a smear-ripened cheese.</title>
        <authorList>
            <consortium name="US DOE Joint Genome Institute (JGI-PGF)"/>
            <person name="Walter F."/>
            <person name="Albersmeier A."/>
            <person name="Kalinowski J."/>
            <person name="Ruckert C."/>
        </authorList>
    </citation>
    <scope>NUCLEOTIDE SEQUENCE</scope>
    <source>
        <strain evidence="2">JCM 19831</strain>
    </source>
</reference>
<organism evidence="2 3">
    <name type="scientific">Dactylosporangium sucinum</name>
    <dbReference type="NCBI Taxonomy" id="1424081"/>
    <lineage>
        <taxon>Bacteria</taxon>
        <taxon>Bacillati</taxon>
        <taxon>Actinomycetota</taxon>
        <taxon>Actinomycetes</taxon>
        <taxon>Micromonosporales</taxon>
        <taxon>Micromonosporaceae</taxon>
        <taxon>Dactylosporangium</taxon>
    </lineage>
</organism>
<evidence type="ECO:0000313" key="3">
    <source>
        <dbReference type="Proteomes" id="UP000642070"/>
    </source>
</evidence>
<dbReference type="Proteomes" id="UP000642070">
    <property type="component" value="Unassembled WGS sequence"/>
</dbReference>